<dbReference type="Pfam" id="PF13649">
    <property type="entry name" value="Methyltransf_25"/>
    <property type="match status" value="1"/>
</dbReference>
<evidence type="ECO:0000259" key="3">
    <source>
        <dbReference type="Pfam" id="PF13649"/>
    </source>
</evidence>
<accession>A0A0B1ZPD9</accession>
<evidence type="ECO:0000313" key="5">
    <source>
        <dbReference type="Proteomes" id="UP000031057"/>
    </source>
</evidence>
<dbReference type="Gene3D" id="3.40.50.150">
    <property type="entry name" value="Vaccinia Virus protein VP39"/>
    <property type="match status" value="1"/>
</dbReference>
<keyword evidence="1 4" id="KW-0489">Methyltransferase</keyword>
<dbReference type="InterPro" id="IPR041698">
    <property type="entry name" value="Methyltransf_25"/>
</dbReference>
<organism evidence="4 5">
    <name type="scientific">Novosphingobium malaysiense</name>
    <dbReference type="NCBI Taxonomy" id="1348853"/>
    <lineage>
        <taxon>Bacteria</taxon>
        <taxon>Pseudomonadati</taxon>
        <taxon>Pseudomonadota</taxon>
        <taxon>Alphaproteobacteria</taxon>
        <taxon>Sphingomonadales</taxon>
        <taxon>Sphingomonadaceae</taxon>
        <taxon>Novosphingobium</taxon>
    </lineage>
</organism>
<proteinExistence type="predicted"/>
<comment type="caution">
    <text evidence="4">The sequence shown here is derived from an EMBL/GenBank/DDBJ whole genome shotgun (WGS) entry which is preliminary data.</text>
</comment>
<dbReference type="EMBL" id="JTDI01000003">
    <property type="protein sequence ID" value="KHK91129.1"/>
    <property type="molecule type" value="Genomic_DNA"/>
</dbReference>
<dbReference type="PANTHER" id="PTHR43861:SF1">
    <property type="entry name" value="TRANS-ACONITATE 2-METHYLTRANSFERASE"/>
    <property type="match status" value="1"/>
</dbReference>
<dbReference type="RefSeq" id="WP_039282643.1">
    <property type="nucleotide sequence ID" value="NZ_JTDI01000003.1"/>
</dbReference>
<dbReference type="OrthoDB" id="9777638at2"/>
<evidence type="ECO:0000256" key="1">
    <source>
        <dbReference type="ARBA" id="ARBA00022603"/>
    </source>
</evidence>
<keyword evidence="2 4" id="KW-0808">Transferase</keyword>
<dbReference type="PANTHER" id="PTHR43861">
    <property type="entry name" value="TRANS-ACONITATE 2-METHYLTRANSFERASE-RELATED"/>
    <property type="match status" value="1"/>
</dbReference>
<reference evidence="4 5" key="1">
    <citation type="submission" date="2014-10" db="EMBL/GenBank/DDBJ databases">
        <title>Genome sequence of Novosphingobium malaysiense MUSC 273(T).</title>
        <authorList>
            <person name="Lee L.-H."/>
        </authorList>
    </citation>
    <scope>NUCLEOTIDE SEQUENCE [LARGE SCALE GENOMIC DNA]</scope>
    <source>
        <strain evidence="4 5">MUSC 273</strain>
    </source>
</reference>
<dbReference type="SUPFAM" id="SSF53335">
    <property type="entry name" value="S-adenosyl-L-methionine-dependent methyltransferases"/>
    <property type="match status" value="1"/>
</dbReference>
<gene>
    <name evidence="4" type="ORF">LK12_09455</name>
</gene>
<name>A0A0B1ZPD9_9SPHN</name>
<dbReference type="Proteomes" id="UP000031057">
    <property type="component" value="Unassembled WGS sequence"/>
</dbReference>
<dbReference type="CDD" id="cd02440">
    <property type="entry name" value="AdoMet_MTases"/>
    <property type="match status" value="1"/>
</dbReference>
<dbReference type="GO" id="GO:0032259">
    <property type="term" value="P:methylation"/>
    <property type="evidence" value="ECO:0007669"/>
    <property type="project" value="UniProtKB-KW"/>
</dbReference>
<evidence type="ECO:0000256" key="2">
    <source>
        <dbReference type="ARBA" id="ARBA00022679"/>
    </source>
</evidence>
<dbReference type="AlphaFoldDB" id="A0A0B1ZPD9"/>
<keyword evidence="5" id="KW-1185">Reference proteome</keyword>
<dbReference type="STRING" id="1348853.LK12_09455"/>
<protein>
    <submittedName>
        <fullName evidence="4">Methyltransferase type 11</fullName>
    </submittedName>
</protein>
<sequence>MAEASHPLKYEDWGGEMGARWLANLKGFEGTIAPVGEALLARAAFAPGERVIDLGFGGGATTIAIAEAVSPGGCVLGLDISPDLTSAATRRARQAGIDNAQFLCGDAATASVPDGPYDRLVSRFGSMFFAEPVGAFANLRSMLKHGGRIDLAVWGPPAENPWMREGMEVARNHVEMPAPVPRAPGPFAFEDLDYLREILAGSGFHDVDIGAAVGQLPVGGAGASAEQARDFAQNAMAFGQVLLDYPSDVQAAVARELAHLYGRHYRPGEGVMMDYCAWLVSARA</sequence>
<feature type="domain" description="Methyltransferase" evidence="3">
    <location>
        <begin position="51"/>
        <end position="147"/>
    </location>
</feature>
<dbReference type="GO" id="GO:0008168">
    <property type="term" value="F:methyltransferase activity"/>
    <property type="evidence" value="ECO:0007669"/>
    <property type="project" value="UniProtKB-KW"/>
</dbReference>
<dbReference type="InterPro" id="IPR029063">
    <property type="entry name" value="SAM-dependent_MTases_sf"/>
</dbReference>
<evidence type="ECO:0000313" key="4">
    <source>
        <dbReference type="EMBL" id="KHK91129.1"/>
    </source>
</evidence>